<sequence length="78" mass="8428">MEQGNGGEGFVANVRNQATAFGASIQEGWEYIKASIRGHVKKAKAKNEKEASEADMQTAKAQVEATDEAEAKKKQLSM</sequence>
<evidence type="ECO:0000313" key="2">
    <source>
        <dbReference type="EMBL" id="KAJ4785312.1"/>
    </source>
</evidence>
<feature type="region of interest" description="Disordered" evidence="1">
    <location>
        <begin position="45"/>
        <end position="78"/>
    </location>
</feature>
<reference evidence="2" key="1">
    <citation type="submission" date="2022-08" db="EMBL/GenBank/DDBJ databases">
        <authorList>
            <person name="Marques A."/>
        </authorList>
    </citation>
    <scope>NUCLEOTIDE SEQUENCE</scope>
    <source>
        <strain evidence="2">RhyPub2mFocal</strain>
        <tissue evidence="2">Leaves</tissue>
    </source>
</reference>
<feature type="compositionally biased region" description="Basic and acidic residues" evidence="1">
    <location>
        <begin position="69"/>
        <end position="78"/>
    </location>
</feature>
<dbReference type="Proteomes" id="UP001140206">
    <property type="component" value="Chromosome 2"/>
</dbReference>
<comment type="caution">
    <text evidence="2">The sequence shown here is derived from an EMBL/GenBank/DDBJ whole genome shotgun (WGS) entry which is preliminary data.</text>
</comment>
<keyword evidence="3" id="KW-1185">Reference proteome</keyword>
<organism evidence="2 3">
    <name type="scientific">Rhynchospora pubera</name>
    <dbReference type="NCBI Taxonomy" id="906938"/>
    <lineage>
        <taxon>Eukaryota</taxon>
        <taxon>Viridiplantae</taxon>
        <taxon>Streptophyta</taxon>
        <taxon>Embryophyta</taxon>
        <taxon>Tracheophyta</taxon>
        <taxon>Spermatophyta</taxon>
        <taxon>Magnoliopsida</taxon>
        <taxon>Liliopsida</taxon>
        <taxon>Poales</taxon>
        <taxon>Cyperaceae</taxon>
        <taxon>Cyperoideae</taxon>
        <taxon>Rhynchosporeae</taxon>
        <taxon>Rhynchospora</taxon>
    </lineage>
</organism>
<name>A0AAV8F547_9POAL</name>
<evidence type="ECO:0000313" key="3">
    <source>
        <dbReference type="Proteomes" id="UP001140206"/>
    </source>
</evidence>
<evidence type="ECO:0000256" key="1">
    <source>
        <dbReference type="SAM" id="MobiDB-lite"/>
    </source>
</evidence>
<gene>
    <name evidence="2" type="ORF">LUZ62_036558</name>
</gene>
<evidence type="ECO:0008006" key="4">
    <source>
        <dbReference type="Google" id="ProtNLM"/>
    </source>
</evidence>
<protein>
    <recommendedName>
        <fullName evidence="4">CsbD-like domain-containing protein</fullName>
    </recommendedName>
</protein>
<proteinExistence type="predicted"/>
<accession>A0AAV8F547</accession>
<dbReference type="AlphaFoldDB" id="A0AAV8F547"/>
<dbReference type="EMBL" id="JAMFTS010000002">
    <property type="protein sequence ID" value="KAJ4785312.1"/>
    <property type="molecule type" value="Genomic_DNA"/>
</dbReference>